<dbReference type="Proteomes" id="UP000007350">
    <property type="component" value="Unassembled WGS sequence"/>
</dbReference>
<name>K2MSS0_TRYCR</name>
<sequence length="350" mass="38122">MRAAERHLHLFASRACRCCEEVQATSRYWAAEAVFPPCSAGDATLRAHDALVCIDAPNGVSRSRAVAVRLLCSSLRTWPPVACLIWRAMACGPPLGGCLLVFVNFCVLLRALGNNGCGDGGVVFRCEWWRCVLLLCCLSAAVACCPPPRRKLLPNAKCYCEKRRLQKDQKHTHNTHIYMLLRVAAVKAPRTHNRRRVTGSSGGRREGRESERQRTNMSRHHFYSAVLLLLVVMVCCGSGAAAVDINFGKHIDPFKGTRLISSKWEEVKATGGAIFSLHPSSLVEVNGDVFVIGEAQCKKGDGKGRAGIASKHLKGISAAAGILTTNVNIFCAQLPVEKATKDTFTPKDII</sequence>
<evidence type="ECO:0000313" key="4">
    <source>
        <dbReference type="Proteomes" id="UP000007350"/>
    </source>
</evidence>
<keyword evidence="2" id="KW-0472">Membrane</keyword>
<keyword evidence="2" id="KW-1133">Transmembrane helix</keyword>
<proteinExistence type="predicted"/>
<evidence type="ECO:0000313" key="3">
    <source>
        <dbReference type="EMBL" id="EKF28719.1"/>
    </source>
</evidence>
<organism evidence="3 4">
    <name type="scientific">Trypanosoma cruzi marinkellei</name>
    <dbReference type="NCBI Taxonomy" id="85056"/>
    <lineage>
        <taxon>Eukaryota</taxon>
        <taxon>Discoba</taxon>
        <taxon>Euglenozoa</taxon>
        <taxon>Kinetoplastea</taxon>
        <taxon>Metakinetoplastina</taxon>
        <taxon>Trypanosomatida</taxon>
        <taxon>Trypanosomatidae</taxon>
        <taxon>Trypanosoma</taxon>
        <taxon>Schizotrypanum</taxon>
    </lineage>
</organism>
<evidence type="ECO:0008006" key="5">
    <source>
        <dbReference type="Google" id="ProtNLM"/>
    </source>
</evidence>
<evidence type="ECO:0000256" key="1">
    <source>
        <dbReference type="SAM" id="MobiDB-lite"/>
    </source>
</evidence>
<dbReference type="OrthoDB" id="252759at2759"/>
<accession>K2MSS0</accession>
<dbReference type="SUPFAM" id="SSF50939">
    <property type="entry name" value="Sialidases"/>
    <property type="match status" value="1"/>
</dbReference>
<dbReference type="EMBL" id="AHKC01015169">
    <property type="protein sequence ID" value="EKF28719.1"/>
    <property type="molecule type" value="Genomic_DNA"/>
</dbReference>
<keyword evidence="2" id="KW-0812">Transmembrane</keyword>
<feature type="compositionally biased region" description="Basic and acidic residues" evidence="1">
    <location>
        <begin position="203"/>
        <end position="214"/>
    </location>
</feature>
<keyword evidence="4" id="KW-1185">Reference proteome</keyword>
<feature type="region of interest" description="Disordered" evidence="1">
    <location>
        <begin position="192"/>
        <end position="215"/>
    </location>
</feature>
<dbReference type="InterPro" id="IPR036278">
    <property type="entry name" value="Sialidase_sf"/>
</dbReference>
<reference evidence="3 4" key="1">
    <citation type="journal article" date="2012" name="BMC Genomics">
        <title>Comparative genomic analysis of human infective Trypanosoma cruzi lineages with the bat-restricted subspecies T. cruzi marinkellei.</title>
        <authorList>
            <person name="Franzen O."/>
            <person name="Talavera-Lopez C."/>
            <person name="Ochaya S."/>
            <person name="Butler C.E."/>
            <person name="Messenger L.A."/>
            <person name="Lewis M.D."/>
            <person name="Llewellyn M.S."/>
            <person name="Marinkelle C.J."/>
            <person name="Tyler K.M."/>
            <person name="Miles M.A."/>
            <person name="Andersson B."/>
        </authorList>
    </citation>
    <scope>NUCLEOTIDE SEQUENCE [LARGE SCALE GENOMIC DNA]</scope>
    <source>
        <strain evidence="3 4">B7</strain>
    </source>
</reference>
<feature type="transmembrane region" description="Helical" evidence="2">
    <location>
        <begin position="222"/>
        <end position="243"/>
    </location>
</feature>
<evidence type="ECO:0000256" key="2">
    <source>
        <dbReference type="SAM" id="Phobius"/>
    </source>
</evidence>
<comment type="caution">
    <text evidence="3">The sequence shown here is derived from an EMBL/GenBank/DDBJ whole genome shotgun (WGS) entry which is preliminary data.</text>
</comment>
<protein>
    <recommendedName>
        <fullName evidence="5">Trans-sialidase</fullName>
    </recommendedName>
</protein>
<gene>
    <name evidence="3" type="ORF">MOQ_007525</name>
</gene>
<dbReference type="AlphaFoldDB" id="K2MSS0"/>